<organism evidence="1 2">
    <name type="scientific">Nostoc flagelliforme CCNUN1</name>
    <dbReference type="NCBI Taxonomy" id="2038116"/>
    <lineage>
        <taxon>Bacteria</taxon>
        <taxon>Bacillati</taxon>
        <taxon>Cyanobacteriota</taxon>
        <taxon>Cyanophyceae</taxon>
        <taxon>Nostocales</taxon>
        <taxon>Nostocaceae</taxon>
        <taxon>Nostoc</taxon>
    </lineage>
</organism>
<protein>
    <submittedName>
        <fullName evidence="1">Uncharacterized protein</fullName>
    </submittedName>
</protein>
<dbReference type="AlphaFoldDB" id="A0A2K8TAF1"/>
<gene>
    <name evidence="1" type="ORF">COO91_10880</name>
</gene>
<keyword evidence="2" id="KW-1185">Reference proteome</keyword>
<name>A0A2K8TAF1_9NOSO</name>
<accession>A0A2K8TAF1</accession>
<proteinExistence type="predicted"/>
<dbReference type="EMBL" id="CP024793">
    <property type="protein sequence ID" value="AUB44642.1"/>
    <property type="molecule type" value="Genomic_DNA"/>
</dbReference>
<geneLocation type="plasmid" evidence="2">
    <name>pnfsy08</name>
</geneLocation>
<evidence type="ECO:0000313" key="2">
    <source>
        <dbReference type="Proteomes" id="UP000232003"/>
    </source>
</evidence>
<dbReference type="Proteomes" id="UP000232003">
    <property type="component" value="Plasmid pNFSY08"/>
</dbReference>
<reference evidence="1 2" key="1">
    <citation type="submission" date="2017-11" db="EMBL/GenBank/DDBJ databases">
        <title>Complete genome of a free-living desiccation-tolerant cyanobacterium and its photosynthetic adaptation to extreme terrestrial habitat.</title>
        <authorList>
            <person name="Shang J."/>
        </authorList>
    </citation>
    <scope>NUCLEOTIDE SEQUENCE [LARGE SCALE GENOMIC DNA]</scope>
    <source>
        <strain evidence="1 2">CCNUN1</strain>
        <plasmid evidence="2">pnfsy08</plasmid>
    </source>
</reference>
<sequence length="40" mass="4685">MDFTSRKIFHLCKLETFQTCSFTFGQVFKSASLNLEKYST</sequence>
<evidence type="ECO:0000313" key="1">
    <source>
        <dbReference type="EMBL" id="AUB44642.1"/>
    </source>
</evidence>
<dbReference type="KEGG" id="nfl:COO91_10880"/>
<keyword evidence="1" id="KW-0614">Plasmid</keyword>